<evidence type="ECO:0000313" key="7">
    <source>
        <dbReference type="Proteomes" id="UP000243975"/>
    </source>
</evidence>
<evidence type="ECO:0000256" key="3">
    <source>
        <dbReference type="ARBA" id="ARBA00022801"/>
    </source>
</evidence>
<dbReference type="Gene3D" id="3.40.50.1110">
    <property type="entry name" value="SGNH hydrolase"/>
    <property type="match status" value="1"/>
</dbReference>
<evidence type="ECO:0000256" key="4">
    <source>
        <dbReference type="ARBA" id="ARBA00023180"/>
    </source>
</evidence>
<accession>A0A103XVF3</accession>
<gene>
    <name evidence="6" type="ORF">Ccrd_000288</name>
</gene>
<protein>
    <submittedName>
        <fullName evidence="6">Lipase, GDSL</fullName>
    </submittedName>
</protein>
<keyword evidence="7" id="KW-1185">Reference proteome</keyword>
<dbReference type="STRING" id="59895.A0A103XVF3"/>
<keyword evidence="2 5" id="KW-0732">Signal</keyword>
<sequence>MYSFHLSQFTLITICISIFLLSPLSLASPKPHPFKKVYVFGDSYTDTGSGNSSTGPSIFRHVSSLPYGETFFRRPTNRYSDGRVFIDFVAESLNLPYFPPYLNKSSDTTHGVNFAVSGCTAIPYPFFVKNNLTSNIIPQSLPTQLTWFKDFIKGSGCNDAVSTPAECKAVFDGALVWVGEISANDYNYVYGSHVTSKTVQKLAIKYQTRFMKEILKMGAKYVVVQGLPATGCFPLSLVALAPPTDRDEMGCVATKNKESYDHNVVLQAKLRSLRKEFPATVIVYGDDWHAYREVYGNPAKYGFTERFKACCGVKDGAYDFNPMCTCGAPGTSSCKNPARYMNWDGLHVTEGLNRATSRLFLGGAFAQPPFPVRVSGCIEEAKCDKVE</sequence>
<keyword evidence="3" id="KW-0378">Hydrolase</keyword>
<organism evidence="6 7">
    <name type="scientific">Cynara cardunculus var. scolymus</name>
    <name type="common">Globe artichoke</name>
    <name type="synonym">Cynara scolymus</name>
    <dbReference type="NCBI Taxonomy" id="59895"/>
    <lineage>
        <taxon>Eukaryota</taxon>
        <taxon>Viridiplantae</taxon>
        <taxon>Streptophyta</taxon>
        <taxon>Embryophyta</taxon>
        <taxon>Tracheophyta</taxon>
        <taxon>Spermatophyta</taxon>
        <taxon>Magnoliopsida</taxon>
        <taxon>eudicotyledons</taxon>
        <taxon>Gunneridae</taxon>
        <taxon>Pentapetalae</taxon>
        <taxon>asterids</taxon>
        <taxon>campanulids</taxon>
        <taxon>Asterales</taxon>
        <taxon>Asteraceae</taxon>
        <taxon>Carduoideae</taxon>
        <taxon>Cardueae</taxon>
        <taxon>Carduinae</taxon>
        <taxon>Cynara</taxon>
    </lineage>
</organism>
<evidence type="ECO:0000256" key="1">
    <source>
        <dbReference type="ARBA" id="ARBA00008668"/>
    </source>
</evidence>
<reference evidence="6 7" key="1">
    <citation type="journal article" date="2016" name="Sci. Rep.">
        <title>The genome sequence of the outbreeding globe artichoke constructed de novo incorporating a phase-aware low-pass sequencing strategy of F1 progeny.</title>
        <authorList>
            <person name="Scaglione D."/>
            <person name="Reyes-Chin-Wo S."/>
            <person name="Acquadro A."/>
            <person name="Froenicke L."/>
            <person name="Portis E."/>
            <person name="Beitel C."/>
            <person name="Tirone M."/>
            <person name="Mauro R."/>
            <person name="Lo Monaco A."/>
            <person name="Mauromicale G."/>
            <person name="Faccioli P."/>
            <person name="Cattivelli L."/>
            <person name="Rieseberg L."/>
            <person name="Michelmore R."/>
            <person name="Lanteri S."/>
        </authorList>
    </citation>
    <scope>NUCLEOTIDE SEQUENCE [LARGE SCALE GENOMIC DNA]</scope>
    <source>
        <strain evidence="6">2C</strain>
    </source>
</reference>
<keyword evidence="4" id="KW-0325">Glycoprotein</keyword>
<dbReference type="InterPro" id="IPR036514">
    <property type="entry name" value="SGNH_hydro_sf"/>
</dbReference>
<evidence type="ECO:0000256" key="5">
    <source>
        <dbReference type="SAM" id="SignalP"/>
    </source>
</evidence>
<dbReference type="OMA" id="DWHAYRE"/>
<feature type="chain" id="PRO_5007119143" evidence="5">
    <location>
        <begin position="28"/>
        <end position="387"/>
    </location>
</feature>
<dbReference type="Pfam" id="PF00657">
    <property type="entry name" value="Lipase_GDSL"/>
    <property type="match status" value="1"/>
</dbReference>
<dbReference type="GO" id="GO:0016788">
    <property type="term" value="F:hydrolase activity, acting on ester bonds"/>
    <property type="evidence" value="ECO:0007669"/>
    <property type="project" value="InterPro"/>
</dbReference>
<dbReference type="PANTHER" id="PTHR22835">
    <property type="entry name" value="ZINC FINGER FYVE DOMAIN CONTAINING PROTEIN"/>
    <property type="match status" value="1"/>
</dbReference>
<comment type="similarity">
    <text evidence="1">Belongs to the 'GDSL' lipolytic enzyme family.</text>
</comment>
<dbReference type="AlphaFoldDB" id="A0A103XVF3"/>
<dbReference type="Proteomes" id="UP000243975">
    <property type="component" value="Unassembled WGS sequence"/>
</dbReference>
<name>A0A103XVF3_CYNCS</name>
<feature type="signal peptide" evidence="5">
    <location>
        <begin position="1"/>
        <end position="27"/>
    </location>
</feature>
<dbReference type="InterPro" id="IPR035669">
    <property type="entry name" value="SGNH_plant_lipase-like"/>
</dbReference>
<evidence type="ECO:0000313" key="6">
    <source>
        <dbReference type="EMBL" id="KVH97603.1"/>
    </source>
</evidence>
<dbReference type="InterPro" id="IPR001087">
    <property type="entry name" value="GDSL"/>
</dbReference>
<evidence type="ECO:0000256" key="2">
    <source>
        <dbReference type="ARBA" id="ARBA00022729"/>
    </source>
</evidence>
<proteinExistence type="inferred from homology"/>
<comment type="caution">
    <text evidence="6">The sequence shown here is derived from an EMBL/GenBank/DDBJ whole genome shotgun (WGS) entry which is preliminary data.</text>
</comment>
<dbReference type="PANTHER" id="PTHR22835:SF557">
    <property type="entry name" value="LIPASE_HYDROLASE FAMILY PROTEIN, PUTATIVE, EXPRESSED-RELATED"/>
    <property type="match status" value="1"/>
</dbReference>
<dbReference type="EMBL" id="LEKV01003824">
    <property type="protein sequence ID" value="KVH97603.1"/>
    <property type="molecule type" value="Genomic_DNA"/>
</dbReference>
<dbReference type="CDD" id="cd01837">
    <property type="entry name" value="SGNH_plant_lipase_like"/>
    <property type="match status" value="1"/>
</dbReference>
<dbReference type="Gramene" id="KVH97603">
    <property type="protein sequence ID" value="KVH97603"/>
    <property type="gene ID" value="Ccrd_000288"/>
</dbReference>